<accession>A0A8S5MJH2</accession>
<organism evidence="1">
    <name type="scientific">Siphoviridae sp. ctkL634</name>
    <dbReference type="NCBI Taxonomy" id="2826442"/>
    <lineage>
        <taxon>Viruses</taxon>
        <taxon>Duplodnaviria</taxon>
        <taxon>Heunggongvirae</taxon>
        <taxon>Uroviricota</taxon>
        <taxon>Caudoviricetes</taxon>
    </lineage>
</organism>
<proteinExistence type="predicted"/>
<protein>
    <submittedName>
        <fullName evidence="1">PcfK-like protein</fullName>
    </submittedName>
</protein>
<reference evidence="1" key="1">
    <citation type="journal article" date="2021" name="Proc. Natl. Acad. Sci. U.S.A.">
        <title>A Catalog of Tens of Thousands of Viruses from Human Metagenomes Reveals Hidden Associations with Chronic Diseases.</title>
        <authorList>
            <person name="Tisza M.J."/>
            <person name="Buck C.B."/>
        </authorList>
    </citation>
    <scope>NUCLEOTIDE SEQUENCE</scope>
    <source>
        <strain evidence="1">CtkL634</strain>
    </source>
</reference>
<dbReference type="EMBL" id="BK014911">
    <property type="protein sequence ID" value="DAD82043.1"/>
    <property type="molecule type" value="Genomic_DNA"/>
</dbReference>
<name>A0A8S5MJH2_9CAUD</name>
<evidence type="ECO:0000313" key="1">
    <source>
        <dbReference type="EMBL" id="DAD82043.1"/>
    </source>
</evidence>
<sequence>MWDKFGEFDSVEELNRAAAGQKEEGDEEALIAMAVENGLTKEDALDYMDGVVEELASPLMAAQGKIKIESAELKPKEIMEDWVQYILIRITEDPEMQKAVRRKGKSLEGCIAALLTWSFKHQIPVDQKIMTAAGVKAGRCTLGIPGMATAKKIITNYYMGK</sequence>